<dbReference type="InterPro" id="IPR011989">
    <property type="entry name" value="ARM-like"/>
</dbReference>
<evidence type="ECO:0000313" key="11">
    <source>
        <dbReference type="Proteomes" id="UP000007014"/>
    </source>
</evidence>
<gene>
    <name evidence="10" type="ORF">CYME_CMS422C</name>
</gene>
<dbReference type="Gene3D" id="1.25.10.10">
    <property type="entry name" value="Leucine-rich Repeat Variant"/>
    <property type="match status" value="1"/>
</dbReference>
<feature type="compositionally biased region" description="Low complexity" evidence="8">
    <location>
        <begin position="1"/>
        <end position="22"/>
    </location>
</feature>
<dbReference type="HOGENOM" id="CLU_004446_1_0_1"/>
<dbReference type="GO" id="GO:0007076">
    <property type="term" value="P:mitotic chromosome condensation"/>
    <property type="evidence" value="ECO:0007669"/>
    <property type="project" value="InterPro"/>
</dbReference>
<dbReference type="STRING" id="280699.M1VHT1"/>
<sequence length="997" mass="109716">MARLSSRVAATAARSTSAPTERAANEALRERIIQVLETVTLSDSSTRDSSQALKAVWDVDATGSLCVLFELLKRCLVVYNKDTRVERIFDLIGTLALQTSKERPTDEPRDKENIPGGVDFVKEMLTFFTRLLAAQDKAVRYRSCQAIISIVQHVGEWLSHDRASMTKVSRALLERTRDRVPVVRAQALIALHTLHLRQVQTLDEELLGVFERLVSRDPSASVRKAALLQLATALHPSLVDAVVSRARDVDASIRLLVYQKIFAQRVNPKMLSIAQRVELLRCGLSDRSMEVKKACLEEMLRKSWLECVCKGRLTDLLQLLDVEVHETPVLPALVQMLVSCPDADCFRLVRRFAAEVQSSCQSTEEQIEQSVSQIDLNELNAERAAVAYVCAQITAWKARNLERSLWPQLAASLLPCITDLCAALDYYHQHARTEVVDTSPLGMHAAHSPCSTSVCRASETARDAAEPRSYAFVVRMLLKVLRTLDMSDEAGRRLLLRTMEALIRSPRLGPEELQLALEVLFRAQANVQETTRLVTELVAGLHSTAEADEDPDVTGKHSCLALSEALLQALLRYQSGLEQRHLLRHSQAANARSVLSRDLNAIVQTFMPLLVTLLSVCTLHHVTSEDSSQRLTAMRVLGLAGLIDRSGQLSMQHSLLLLHVAEHDVEAVRLAALRALFDWLCTHASEEGTAPDCSEISGESSTAVLETTTTTSPRQVLLDRLCSLLTAADTDALQGTVVEGFAKLIFLRRLAPDAELIKRLLLLFFTPSTADNVALRQCLAVFFPAICLTGDPEHRYAFEHAFLPTLRVLVKSPKDNPLATVSPVQAGQYLLFLLDPYRALSTESEQRIHAGAQGQTATVAGDGNVHLRLAIAMLNEILVEPRSEFAIACARLLQHLVLPQVLSDTDSLQTVATVERLVQSAMTEPVSALLRRLLDRFENRIRELLATAGCSESLDDTPHDCSASSVCAGNVASNETASIPRAGSCSPYSGHSVTSGN</sequence>
<organism evidence="10 11">
    <name type="scientific">Cyanidioschyzon merolae (strain NIES-3377 / 10D)</name>
    <name type="common">Unicellular red alga</name>
    <dbReference type="NCBI Taxonomy" id="280699"/>
    <lineage>
        <taxon>Eukaryota</taxon>
        <taxon>Rhodophyta</taxon>
        <taxon>Bangiophyceae</taxon>
        <taxon>Cyanidiales</taxon>
        <taxon>Cyanidiaceae</taxon>
        <taxon>Cyanidioschyzon</taxon>
    </lineage>
</organism>
<comment type="similarity">
    <text evidence="2">Belongs to the CND3 (condensin subunit 3) family.</text>
</comment>
<evidence type="ECO:0000256" key="5">
    <source>
        <dbReference type="ARBA" id="ARBA00022776"/>
    </source>
</evidence>
<dbReference type="KEGG" id="cme:CYME_CMS422C"/>
<dbReference type="InterPro" id="IPR016024">
    <property type="entry name" value="ARM-type_fold"/>
</dbReference>
<keyword evidence="5" id="KW-0498">Mitosis</keyword>
<dbReference type="Proteomes" id="UP000007014">
    <property type="component" value="Chromosome 19"/>
</dbReference>
<dbReference type="EMBL" id="AP006501">
    <property type="protein sequence ID" value="BAM82982.1"/>
    <property type="molecule type" value="Genomic_DNA"/>
</dbReference>
<dbReference type="eggNOG" id="KOG2025">
    <property type="taxonomic scope" value="Eukaryota"/>
</dbReference>
<keyword evidence="4" id="KW-0132">Cell division</keyword>
<dbReference type="PANTHER" id="PTHR14418:SF5">
    <property type="entry name" value="CONDENSIN COMPLEX SUBUNIT 3"/>
    <property type="match status" value="1"/>
</dbReference>
<dbReference type="InterPro" id="IPR025977">
    <property type="entry name" value="Cnd3_C"/>
</dbReference>
<evidence type="ECO:0000313" key="10">
    <source>
        <dbReference type="EMBL" id="BAM82982.1"/>
    </source>
</evidence>
<dbReference type="RefSeq" id="XP_005539018.1">
    <property type="nucleotide sequence ID" value="XM_005538961.1"/>
</dbReference>
<dbReference type="OMA" id="FRATQIT"/>
<keyword evidence="3" id="KW-0158">Chromosome</keyword>
<feature type="domain" description="Nuclear condensin complex subunit 3 C-terminal" evidence="9">
    <location>
        <begin position="608"/>
        <end position="897"/>
    </location>
</feature>
<reference evidence="10 11" key="2">
    <citation type="journal article" date="2007" name="BMC Biol.">
        <title>A 100%-complete sequence reveals unusually simple genomic features in the hot-spring red alga Cyanidioschyzon merolae.</title>
        <authorList>
            <person name="Nozaki H."/>
            <person name="Takano H."/>
            <person name="Misumi O."/>
            <person name="Terasawa K."/>
            <person name="Matsuzaki M."/>
            <person name="Maruyama S."/>
            <person name="Nishida K."/>
            <person name="Yagisawa F."/>
            <person name="Yoshida Y."/>
            <person name="Fujiwara T."/>
            <person name="Takio S."/>
            <person name="Tamura K."/>
            <person name="Chung S.J."/>
            <person name="Nakamura S."/>
            <person name="Kuroiwa H."/>
            <person name="Tanaka K."/>
            <person name="Sato N."/>
            <person name="Kuroiwa T."/>
        </authorList>
    </citation>
    <scope>NUCLEOTIDE SEQUENCE [LARGE SCALE GENOMIC DNA]</scope>
    <source>
        <strain evidence="10 11">10D</strain>
    </source>
</reference>
<evidence type="ECO:0000256" key="1">
    <source>
        <dbReference type="ARBA" id="ARBA00004286"/>
    </source>
</evidence>
<accession>M1VHT1</accession>
<dbReference type="Gramene" id="CMS422CT">
    <property type="protein sequence ID" value="CMS422CT"/>
    <property type="gene ID" value="CMS422C"/>
</dbReference>
<dbReference type="GO" id="GO:0000793">
    <property type="term" value="C:condensed chromosome"/>
    <property type="evidence" value="ECO:0007669"/>
    <property type="project" value="TreeGrafter"/>
</dbReference>
<reference evidence="10 11" key="1">
    <citation type="journal article" date="2004" name="Nature">
        <title>Genome sequence of the ultrasmall unicellular red alga Cyanidioschyzon merolae 10D.</title>
        <authorList>
            <person name="Matsuzaki M."/>
            <person name="Misumi O."/>
            <person name="Shin-i T."/>
            <person name="Maruyama S."/>
            <person name="Takahara M."/>
            <person name="Miyagishima S."/>
            <person name="Mori T."/>
            <person name="Nishida K."/>
            <person name="Yagisawa F."/>
            <person name="Nishida K."/>
            <person name="Yoshida Y."/>
            <person name="Nishimura Y."/>
            <person name="Nakao S."/>
            <person name="Kobayashi T."/>
            <person name="Momoyama Y."/>
            <person name="Higashiyama T."/>
            <person name="Minoda A."/>
            <person name="Sano M."/>
            <person name="Nomoto H."/>
            <person name="Oishi K."/>
            <person name="Hayashi H."/>
            <person name="Ohta F."/>
            <person name="Nishizaka S."/>
            <person name="Haga S."/>
            <person name="Miura S."/>
            <person name="Morishita T."/>
            <person name="Kabeya Y."/>
            <person name="Terasawa K."/>
            <person name="Suzuki Y."/>
            <person name="Ishii Y."/>
            <person name="Asakawa S."/>
            <person name="Takano H."/>
            <person name="Ohta N."/>
            <person name="Kuroiwa H."/>
            <person name="Tanaka K."/>
            <person name="Shimizu N."/>
            <person name="Sugano S."/>
            <person name="Sato N."/>
            <person name="Nozaki H."/>
            <person name="Ogasawara N."/>
            <person name="Kohara Y."/>
            <person name="Kuroiwa T."/>
        </authorList>
    </citation>
    <scope>NUCLEOTIDE SEQUENCE [LARGE SCALE GENOMIC DNA]</scope>
    <source>
        <strain evidence="10 11">10D</strain>
    </source>
</reference>
<dbReference type="Pfam" id="PF12719">
    <property type="entry name" value="Cnd3"/>
    <property type="match status" value="1"/>
</dbReference>
<dbReference type="GO" id="GO:0051301">
    <property type="term" value="P:cell division"/>
    <property type="evidence" value="ECO:0007669"/>
    <property type="project" value="UniProtKB-KW"/>
</dbReference>
<dbReference type="InterPro" id="IPR027165">
    <property type="entry name" value="CND3"/>
</dbReference>
<evidence type="ECO:0000256" key="4">
    <source>
        <dbReference type="ARBA" id="ARBA00022618"/>
    </source>
</evidence>
<dbReference type="GO" id="GO:0000796">
    <property type="term" value="C:condensin complex"/>
    <property type="evidence" value="ECO:0007669"/>
    <property type="project" value="InterPro"/>
</dbReference>
<evidence type="ECO:0000256" key="3">
    <source>
        <dbReference type="ARBA" id="ARBA00022454"/>
    </source>
</evidence>
<proteinExistence type="inferred from homology"/>
<evidence type="ECO:0000259" key="9">
    <source>
        <dbReference type="Pfam" id="PF12719"/>
    </source>
</evidence>
<evidence type="ECO:0000256" key="7">
    <source>
        <dbReference type="ARBA" id="ARBA00023306"/>
    </source>
</evidence>
<dbReference type="PANTHER" id="PTHR14418">
    <property type="entry name" value="CONDENSIN COMPLEX SUBUNIT 3-RELATED"/>
    <property type="match status" value="1"/>
</dbReference>
<feature type="region of interest" description="Disordered" evidence="8">
    <location>
        <begin position="1"/>
        <end position="24"/>
    </location>
</feature>
<dbReference type="OrthoDB" id="2235at2759"/>
<keyword evidence="7" id="KW-0131">Cell cycle</keyword>
<comment type="subcellular location">
    <subcellularLocation>
        <location evidence="1">Chromosome</location>
    </subcellularLocation>
</comment>
<name>M1VHT1_CYAM1</name>
<dbReference type="AlphaFoldDB" id="M1VHT1"/>
<dbReference type="GeneID" id="16997455"/>
<evidence type="ECO:0000256" key="6">
    <source>
        <dbReference type="ARBA" id="ARBA00023067"/>
    </source>
</evidence>
<keyword evidence="11" id="KW-1185">Reference proteome</keyword>
<evidence type="ECO:0000256" key="2">
    <source>
        <dbReference type="ARBA" id="ARBA00006533"/>
    </source>
</evidence>
<evidence type="ECO:0000256" key="8">
    <source>
        <dbReference type="SAM" id="MobiDB-lite"/>
    </source>
</evidence>
<dbReference type="SUPFAM" id="SSF48371">
    <property type="entry name" value="ARM repeat"/>
    <property type="match status" value="2"/>
</dbReference>
<protein>
    <submittedName>
        <fullName evidence="10">Chromosome assembly complex Condensin I, subunit G</fullName>
    </submittedName>
</protein>
<keyword evidence="6" id="KW-0226">DNA condensation</keyword>